<dbReference type="InterPro" id="IPR020846">
    <property type="entry name" value="MFS_dom"/>
</dbReference>
<keyword evidence="5 8" id="KW-1133">Transmembrane helix</keyword>
<dbReference type="InterPro" id="IPR005828">
    <property type="entry name" value="MFS_sugar_transport-like"/>
</dbReference>
<keyword evidence="3 7" id="KW-0813">Transport</keyword>
<accession>A0A7H8QWI7</accession>
<evidence type="ECO:0000256" key="7">
    <source>
        <dbReference type="RuleBase" id="RU003346"/>
    </source>
</evidence>
<dbReference type="InterPro" id="IPR005829">
    <property type="entry name" value="Sugar_transporter_CS"/>
</dbReference>
<dbReference type="InterPro" id="IPR003663">
    <property type="entry name" value="Sugar/inositol_transpt"/>
</dbReference>
<feature type="transmembrane region" description="Helical" evidence="8">
    <location>
        <begin position="123"/>
        <end position="143"/>
    </location>
</feature>
<dbReference type="Proteomes" id="UP000509510">
    <property type="component" value="Chromosome III"/>
</dbReference>
<evidence type="ECO:0000256" key="3">
    <source>
        <dbReference type="ARBA" id="ARBA00022448"/>
    </source>
</evidence>
<dbReference type="KEGG" id="trg:TRUGW13939_04931"/>
<feature type="transmembrane region" description="Helical" evidence="8">
    <location>
        <begin position="187"/>
        <end position="208"/>
    </location>
</feature>
<keyword evidence="6 8" id="KW-0472">Membrane</keyword>
<dbReference type="PROSITE" id="PS00216">
    <property type="entry name" value="SUGAR_TRANSPORT_1"/>
    <property type="match status" value="1"/>
</dbReference>
<evidence type="ECO:0000256" key="2">
    <source>
        <dbReference type="ARBA" id="ARBA00010992"/>
    </source>
</evidence>
<dbReference type="NCBIfam" id="TIGR00879">
    <property type="entry name" value="SP"/>
    <property type="match status" value="1"/>
</dbReference>
<dbReference type="SUPFAM" id="SSF103473">
    <property type="entry name" value="MFS general substrate transporter"/>
    <property type="match status" value="1"/>
</dbReference>
<evidence type="ECO:0000256" key="6">
    <source>
        <dbReference type="ARBA" id="ARBA00023136"/>
    </source>
</evidence>
<feature type="transmembrane region" description="Helical" evidence="8">
    <location>
        <begin position="67"/>
        <end position="87"/>
    </location>
</feature>
<reference evidence="11" key="1">
    <citation type="submission" date="2020-06" db="EMBL/GenBank/DDBJ databases">
        <title>A chromosome-scale genome assembly of Talaromyces rugulosus W13939.</title>
        <authorList>
            <person name="Wang B."/>
            <person name="Guo L."/>
            <person name="Ye K."/>
            <person name="Wang L."/>
        </authorList>
    </citation>
    <scope>NUCLEOTIDE SEQUENCE [LARGE SCALE GENOMIC DNA]</scope>
    <source>
        <strain evidence="11">W13939</strain>
    </source>
</reference>
<dbReference type="PANTHER" id="PTHR48022">
    <property type="entry name" value="PLASTIDIC GLUCOSE TRANSPORTER 4"/>
    <property type="match status" value="1"/>
</dbReference>
<evidence type="ECO:0000259" key="9">
    <source>
        <dbReference type="PROSITE" id="PS50850"/>
    </source>
</evidence>
<feature type="transmembrane region" description="Helical" evidence="8">
    <location>
        <begin position="342"/>
        <end position="364"/>
    </location>
</feature>
<dbReference type="InterPro" id="IPR050360">
    <property type="entry name" value="MFS_Sugar_Transporters"/>
</dbReference>
<gene>
    <name evidence="10" type="ORF">TRUGW13939_04931</name>
</gene>
<dbReference type="GO" id="GO:0016020">
    <property type="term" value="C:membrane"/>
    <property type="evidence" value="ECO:0007669"/>
    <property type="project" value="UniProtKB-SubCell"/>
</dbReference>
<dbReference type="GeneID" id="55992429"/>
<feature type="transmembrane region" description="Helical" evidence="8">
    <location>
        <begin position="436"/>
        <end position="458"/>
    </location>
</feature>
<proteinExistence type="inferred from homology"/>
<keyword evidence="4 8" id="KW-0812">Transmembrane</keyword>
<feature type="transmembrane region" description="Helical" evidence="8">
    <location>
        <begin position="407"/>
        <end position="424"/>
    </location>
</feature>
<feature type="transmembrane region" description="Helical" evidence="8">
    <location>
        <begin position="155"/>
        <end position="175"/>
    </location>
</feature>
<evidence type="ECO:0000256" key="5">
    <source>
        <dbReference type="ARBA" id="ARBA00022989"/>
    </source>
</evidence>
<organism evidence="10 11">
    <name type="scientific">Talaromyces rugulosus</name>
    <name type="common">Penicillium rugulosum</name>
    <dbReference type="NCBI Taxonomy" id="121627"/>
    <lineage>
        <taxon>Eukaryota</taxon>
        <taxon>Fungi</taxon>
        <taxon>Dikarya</taxon>
        <taxon>Ascomycota</taxon>
        <taxon>Pezizomycotina</taxon>
        <taxon>Eurotiomycetes</taxon>
        <taxon>Eurotiomycetidae</taxon>
        <taxon>Eurotiales</taxon>
        <taxon>Trichocomaceae</taxon>
        <taxon>Talaromyces</taxon>
        <taxon>Talaromyces sect. Islandici</taxon>
    </lineage>
</organism>
<dbReference type="GO" id="GO:0005351">
    <property type="term" value="F:carbohydrate:proton symporter activity"/>
    <property type="evidence" value="ECO:0007669"/>
    <property type="project" value="TreeGrafter"/>
</dbReference>
<dbReference type="PRINTS" id="PR00171">
    <property type="entry name" value="SUGRTRNSPORT"/>
</dbReference>
<feature type="transmembrane region" description="Helical" evidence="8">
    <location>
        <begin position="12"/>
        <end position="39"/>
    </location>
</feature>
<dbReference type="EMBL" id="CP055900">
    <property type="protein sequence ID" value="QKX57811.1"/>
    <property type="molecule type" value="Genomic_DNA"/>
</dbReference>
<dbReference type="Gene3D" id="1.20.1250.20">
    <property type="entry name" value="MFS general substrate transporter like domains"/>
    <property type="match status" value="1"/>
</dbReference>
<keyword evidence="11" id="KW-1185">Reference proteome</keyword>
<evidence type="ECO:0000256" key="4">
    <source>
        <dbReference type="ARBA" id="ARBA00022692"/>
    </source>
</evidence>
<protein>
    <recommendedName>
        <fullName evidence="9">Major facilitator superfamily (MFS) profile domain-containing protein</fullName>
    </recommendedName>
</protein>
<dbReference type="AlphaFoldDB" id="A0A7H8QWI7"/>
<comment type="subcellular location">
    <subcellularLocation>
        <location evidence="1">Membrane</location>
        <topology evidence="1">Multi-pass membrane protein</topology>
    </subcellularLocation>
</comment>
<evidence type="ECO:0000256" key="1">
    <source>
        <dbReference type="ARBA" id="ARBA00004141"/>
    </source>
</evidence>
<name>A0A7H8QWI7_TALRU</name>
<feature type="transmembrane region" description="Helical" evidence="8">
    <location>
        <begin position="370"/>
        <end position="395"/>
    </location>
</feature>
<evidence type="ECO:0000313" key="10">
    <source>
        <dbReference type="EMBL" id="QKX57811.1"/>
    </source>
</evidence>
<dbReference type="InterPro" id="IPR036259">
    <property type="entry name" value="MFS_trans_sf"/>
</dbReference>
<dbReference type="PROSITE" id="PS50850">
    <property type="entry name" value="MFS"/>
    <property type="match status" value="1"/>
</dbReference>
<comment type="similarity">
    <text evidence="2 7">Belongs to the major facilitator superfamily. Sugar transporter (TC 2.A.1.1) family.</text>
</comment>
<feature type="domain" description="Major facilitator superfamily (MFS) profile" evidence="9">
    <location>
        <begin position="21"/>
        <end position="461"/>
    </location>
</feature>
<sequence length="521" mass="56955">MQKYFGLRGKSLSNALVWTVIMPAYTLFGYLAGVAGGLLELPSWTAMFPQMDTVNTIGAQKSHNTQIQGTVVAIYTLGCLMGSLSCIGIGDKLGRRRTIMLGSLITCIGSILQSSSFSFPQLIAGRIITGLGFGLISATAPNWQTECSRTSHRGFVVMLEGLFISAGLAISGWVNYGMSHTSGDISWRFPLAFSCVFCIVVFLSMPLWPESPRWLVQKGRIDESKYVLAALGDIPIDSPQVLDDIAKIRVSLEETAGGSFRDIFRNGPARFANRAFIAAASQCFQQMSGINGVAFYQTKIFRTYLGLSADNAAILSASVFTWQTIIAPVGVFTIERFGRRKLMMFGAAGMGMCMAIIAGCVSHPSDLKAVHAAIVFVYLFSFFFVTGYLGLTFLYSSEIAPLSVRTPITALSTTSTWVFTFTVVEATPPGFDSLGWRYFIVYAVLNLCLLLPTIYFLFPETQGLDLESIDRIFLGSQNVFQTIRVAEKLRLEAIPSEENNLSGRQEADLEAKDVGETKHVT</sequence>
<dbReference type="PANTHER" id="PTHR48022:SF68">
    <property type="entry name" value="MAJOR FACILITATOR SUPERFAMILY (MFS) PROFILE DOMAIN-CONTAINING PROTEIN-RELATED"/>
    <property type="match status" value="1"/>
</dbReference>
<evidence type="ECO:0000256" key="8">
    <source>
        <dbReference type="SAM" id="Phobius"/>
    </source>
</evidence>
<evidence type="ECO:0000313" key="11">
    <source>
        <dbReference type="Proteomes" id="UP000509510"/>
    </source>
</evidence>
<dbReference type="Pfam" id="PF00083">
    <property type="entry name" value="Sugar_tr"/>
    <property type="match status" value="1"/>
</dbReference>
<dbReference type="OrthoDB" id="6133115at2759"/>
<dbReference type="RefSeq" id="XP_035343989.1">
    <property type="nucleotide sequence ID" value="XM_035488096.1"/>
</dbReference>